<organism evidence="2 3">
    <name type="scientific">Caerostris darwini</name>
    <dbReference type="NCBI Taxonomy" id="1538125"/>
    <lineage>
        <taxon>Eukaryota</taxon>
        <taxon>Metazoa</taxon>
        <taxon>Ecdysozoa</taxon>
        <taxon>Arthropoda</taxon>
        <taxon>Chelicerata</taxon>
        <taxon>Arachnida</taxon>
        <taxon>Araneae</taxon>
        <taxon>Araneomorphae</taxon>
        <taxon>Entelegynae</taxon>
        <taxon>Araneoidea</taxon>
        <taxon>Araneidae</taxon>
        <taxon>Caerostris</taxon>
    </lineage>
</organism>
<dbReference type="Proteomes" id="UP001054837">
    <property type="component" value="Unassembled WGS sequence"/>
</dbReference>
<sequence>MGHMTNSPASDHYIRLKKRLLQTDSKNQFSLHIRRGKQFRMEFPGGKEEPSSTQRGAGPASLEGDSLTRRCLVRGSKQENLLFAVMGFIPLSSSW</sequence>
<evidence type="ECO:0000313" key="3">
    <source>
        <dbReference type="Proteomes" id="UP001054837"/>
    </source>
</evidence>
<evidence type="ECO:0000313" key="2">
    <source>
        <dbReference type="EMBL" id="GIY66930.1"/>
    </source>
</evidence>
<name>A0AAV4VBQ7_9ARAC</name>
<feature type="region of interest" description="Disordered" evidence="1">
    <location>
        <begin position="41"/>
        <end position="65"/>
    </location>
</feature>
<keyword evidence="3" id="KW-1185">Reference proteome</keyword>
<reference evidence="2 3" key="1">
    <citation type="submission" date="2021-06" db="EMBL/GenBank/DDBJ databases">
        <title>Caerostris darwini draft genome.</title>
        <authorList>
            <person name="Kono N."/>
            <person name="Arakawa K."/>
        </authorList>
    </citation>
    <scope>NUCLEOTIDE SEQUENCE [LARGE SCALE GENOMIC DNA]</scope>
</reference>
<proteinExistence type="predicted"/>
<protein>
    <submittedName>
        <fullName evidence="2">Uncharacterized protein</fullName>
    </submittedName>
</protein>
<dbReference type="AlphaFoldDB" id="A0AAV4VBQ7"/>
<accession>A0AAV4VBQ7</accession>
<dbReference type="EMBL" id="BPLQ01012669">
    <property type="protein sequence ID" value="GIY66930.1"/>
    <property type="molecule type" value="Genomic_DNA"/>
</dbReference>
<gene>
    <name evidence="2" type="ORF">CDAR_260111</name>
</gene>
<evidence type="ECO:0000256" key="1">
    <source>
        <dbReference type="SAM" id="MobiDB-lite"/>
    </source>
</evidence>
<comment type="caution">
    <text evidence="2">The sequence shown here is derived from an EMBL/GenBank/DDBJ whole genome shotgun (WGS) entry which is preliminary data.</text>
</comment>